<reference evidence="1 2" key="1">
    <citation type="journal article" date="2018" name="Front. Microbiol.">
        <title>Comparative Genomics of the Herbivore Gut Symbiont Lactobacillus reuteri Reveals Genetic Diversity and Lifestyle Adaptation.</title>
        <authorList>
            <person name="Zhao J."/>
        </authorList>
    </citation>
    <scope>NUCLEOTIDE SEQUENCE [LARGE SCALE GENOMIC DNA]</scope>
    <source>
        <strain evidence="1 2">LR10</strain>
    </source>
</reference>
<dbReference type="EMBL" id="QGHT01000105">
    <property type="protein sequence ID" value="PWT39129.1"/>
    <property type="molecule type" value="Genomic_DNA"/>
</dbReference>
<name>A0A855XLQ3_LIMRT</name>
<evidence type="ECO:0000313" key="1">
    <source>
        <dbReference type="EMBL" id="PWT39129.1"/>
    </source>
</evidence>
<evidence type="ECO:0000313" key="2">
    <source>
        <dbReference type="Proteomes" id="UP000245980"/>
    </source>
</evidence>
<gene>
    <name evidence="1" type="ORF">DKZ22_11690</name>
</gene>
<proteinExistence type="predicted"/>
<protein>
    <submittedName>
        <fullName evidence="1">Uncharacterized protein</fullName>
    </submittedName>
</protein>
<accession>A0A855XLQ3</accession>
<organism evidence="1 2">
    <name type="scientific">Limosilactobacillus reuteri</name>
    <name type="common">Lactobacillus reuteri</name>
    <dbReference type="NCBI Taxonomy" id="1598"/>
    <lineage>
        <taxon>Bacteria</taxon>
        <taxon>Bacillati</taxon>
        <taxon>Bacillota</taxon>
        <taxon>Bacilli</taxon>
        <taxon>Lactobacillales</taxon>
        <taxon>Lactobacillaceae</taxon>
        <taxon>Limosilactobacillus</taxon>
    </lineage>
</organism>
<dbReference type="RefSeq" id="WP_109954695.1">
    <property type="nucleotide sequence ID" value="NZ_JAYFHP010000313.1"/>
</dbReference>
<sequence length="144" mass="16999">MAREMTNAEQKIVKEVFQDIVDDYQLDYGNGEITFENYNDLENYNDPWIDAVIEAPNNSVISVLIDGSDYDALFHNEQLEDKITIRGIFASEIYKAIEEWDAEETFKELWSCDFEYDPFTFVDMLREDEDYFDDVEDKIVKEAI</sequence>
<dbReference type="Proteomes" id="UP000245980">
    <property type="component" value="Unassembled WGS sequence"/>
</dbReference>
<comment type="caution">
    <text evidence="1">The sequence shown here is derived from an EMBL/GenBank/DDBJ whole genome shotgun (WGS) entry which is preliminary data.</text>
</comment>
<dbReference type="AlphaFoldDB" id="A0A855XLQ3"/>